<gene>
    <name evidence="9" type="ORF">GFB49_05150</name>
</gene>
<dbReference type="PANTHER" id="PTHR33362">
    <property type="entry name" value="SIALIC ACID TRAP TRANSPORTER PERMEASE PROTEIN SIAT-RELATED"/>
    <property type="match status" value="1"/>
</dbReference>
<feature type="domain" description="TRAP C4-dicarboxylate transport system permease DctM subunit" evidence="8">
    <location>
        <begin position="12"/>
        <end position="423"/>
    </location>
</feature>
<comment type="caution">
    <text evidence="9">The sequence shown here is derived from an EMBL/GenBank/DDBJ whole genome shotgun (WGS) entry which is preliminary data.</text>
</comment>
<evidence type="ECO:0000256" key="1">
    <source>
        <dbReference type="ARBA" id="ARBA00004429"/>
    </source>
</evidence>
<feature type="transmembrane region" description="Helical" evidence="7">
    <location>
        <begin position="398"/>
        <end position="420"/>
    </location>
</feature>
<feature type="transmembrane region" description="Helical" evidence="7">
    <location>
        <begin position="47"/>
        <end position="70"/>
    </location>
</feature>
<dbReference type="GO" id="GO:0005886">
    <property type="term" value="C:plasma membrane"/>
    <property type="evidence" value="ECO:0007669"/>
    <property type="project" value="UniProtKB-SubCell"/>
</dbReference>
<comment type="similarity">
    <text evidence="7">Belongs to the TRAP transporter large permease family.</text>
</comment>
<evidence type="ECO:0000256" key="4">
    <source>
        <dbReference type="ARBA" id="ARBA00022692"/>
    </source>
</evidence>
<dbReference type="NCBIfam" id="TIGR00786">
    <property type="entry name" value="dctM"/>
    <property type="match status" value="1"/>
</dbReference>
<feature type="transmembrane region" description="Helical" evidence="7">
    <location>
        <begin position="139"/>
        <end position="164"/>
    </location>
</feature>
<reference evidence="9 10" key="1">
    <citation type="submission" date="2019-10" db="EMBL/GenBank/DDBJ databases">
        <title>Epibacterium sp. nov., isolated from seawater.</title>
        <authorList>
            <person name="Zhang X."/>
            <person name="Li N."/>
        </authorList>
    </citation>
    <scope>NUCLEOTIDE SEQUENCE [LARGE SCALE GENOMIC DNA]</scope>
    <source>
        <strain evidence="9 10">SM1979</strain>
    </source>
</reference>
<dbReference type="InterPro" id="IPR010656">
    <property type="entry name" value="DctM"/>
</dbReference>
<evidence type="ECO:0000313" key="9">
    <source>
        <dbReference type="EMBL" id="MQQ07831.1"/>
    </source>
</evidence>
<feature type="transmembrane region" description="Helical" evidence="7">
    <location>
        <begin position="176"/>
        <end position="200"/>
    </location>
</feature>
<keyword evidence="6 7" id="KW-0472">Membrane</keyword>
<comment type="subunit">
    <text evidence="7">The complex comprises the extracytoplasmic solute receptor protein and the two transmembrane proteins.</text>
</comment>
<dbReference type="PIRSF" id="PIRSF006066">
    <property type="entry name" value="HI0050"/>
    <property type="match status" value="1"/>
</dbReference>
<evidence type="ECO:0000256" key="7">
    <source>
        <dbReference type="RuleBase" id="RU369079"/>
    </source>
</evidence>
<keyword evidence="7" id="KW-0813">Transport</keyword>
<dbReference type="GO" id="GO:0022857">
    <property type="term" value="F:transmembrane transporter activity"/>
    <property type="evidence" value="ECO:0007669"/>
    <property type="project" value="UniProtKB-UniRule"/>
</dbReference>
<name>A0A843Y9Z7_9RHOB</name>
<keyword evidence="3 7" id="KW-0997">Cell inner membrane</keyword>
<feature type="transmembrane region" description="Helical" evidence="7">
    <location>
        <begin position="90"/>
        <end position="118"/>
    </location>
</feature>
<evidence type="ECO:0000313" key="10">
    <source>
        <dbReference type="Proteomes" id="UP000444174"/>
    </source>
</evidence>
<dbReference type="EMBL" id="WIBF01000002">
    <property type="protein sequence ID" value="MQQ07831.1"/>
    <property type="molecule type" value="Genomic_DNA"/>
</dbReference>
<keyword evidence="5 7" id="KW-1133">Transmembrane helix</keyword>
<feature type="transmembrane region" description="Helical" evidence="7">
    <location>
        <begin position="248"/>
        <end position="269"/>
    </location>
</feature>
<feature type="transmembrane region" description="Helical" evidence="7">
    <location>
        <begin position="281"/>
        <end position="301"/>
    </location>
</feature>
<organism evidence="9 10">
    <name type="scientific">Tritonibacter litoralis</name>
    <dbReference type="NCBI Taxonomy" id="2662264"/>
    <lineage>
        <taxon>Bacteria</taxon>
        <taxon>Pseudomonadati</taxon>
        <taxon>Pseudomonadota</taxon>
        <taxon>Alphaproteobacteria</taxon>
        <taxon>Rhodobacterales</taxon>
        <taxon>Paracoccaceae</taxon>
        <taxon>Tritonibacter</taxon>
    </lineage>
</organism>
<keyword evidence="10" id="KW-1185">Reference proteome</keyword>
<feature type="transmembrane region" description="Helical" evidence="7">
    <location>
        <begin position="6"/>
        <end position="35"/>
    </location>
</feature>
<feature type="transmembrane region" description="Helical" evidence="7">
    <location>
        <begin position="321"/>
        <end position="349"/>
    </location>
</feature>
<keyword evidence="2" id="KW-1003">Cell membrane</keyword>
<keyword evidence="4 7" id="KW-0812">Transmembrane</keyword>
<feature type="transmembrane region" description="Helical" evidence="7">
    <location>
        <begin position="361"/>
        <end position="378"/>
    </location>
</feature>
<accession>A0A843Y9Z7</accession>
<feature type="transmembrane region" description="Helical" evidence="7">
    <location>
        <begin position="221"/>
        <end position="242"/>
    </location>
</feature>
<dbReference type="AlphaFoldDB" id="A0A843Y9Z7"/>
<evidence type="ECO:0000256" key="3">
    <source>
        <dbReference type="ARBA" id="ARBA00022519"/>
    </source>
</evidence>
<dbReference type="Pfam" id="PF06808">
    <property type="entry name" value="DctM"/>
    <property type="match status" value="1"/>
</dbReference>
<dbReference type="InterPro" id="IPR004681">
    <property type="entry name" value="TRAP_DctM"/>
</dbReference>
<sequence>MTELYATAIFVFTLFALLGGSVWIGMALMGVAWVGMELFTSRPAGDAMVTTIWSGASSWTLTALPLFIWMGEILYRTRLSEDMFRGLAPWMRFLPGGLLHTNIAGCTIFAAVSGSSAATLNMVGKMSIPALRERGYPEYMIIGTLAGAATLGLMIPPSLTLIVYGVTVNESITKLFMAGVLPGLVLAGLFATYIIGWHYFGKGPRPEPEPRMSFGTMISESRFLVPVLGLVAVVIGSMYMGFATATEAAAVGVLGALGLSFLQGSLNWKSFSVSLMGATKTSAMIALILMGAEFLSLSMGFTGLPRAMAALIESYNLSPVALIAVLTVFYLVLGMFMDGLSSVVLTMAIVEPMIRAAGIDVIWFGIFLVVVIETAQVTPPIGFNLFVLQGMTRHEISYIAKTAIPMVALMLLMVVILVVWPELATWLPDNIRQQG</sequence>
<comment type="function">
    <text evidence="7">Part of the tripartite ATP-independent periplasmic (TRAP) transport system.</text>
</comment>
<comment type="subcellular location">
    <subcellularLocation>
        <location evidence="1 7">Cell inner membrane</location>
        <topology evidence="1 7">Multi-pass membrane protein</topology>
    </subcellularLocation>
</comment>
<evidence type="ECO:0000256" key="6">
    <source>
        <dbReference type="ARBA" id="ARBA00023136"/>
    </source>
</evidence>
<dbReference type="RefSeq" id="WP_153214743.1">
    <property type="nucleotide sequence ID" value="NZ_WIBF01000002.1"/>
</dbReference>
<evidence type="ECO:0000256" key="2">
    <source>
        <dbReference type="ARBA" id="ARBA00022475"/>
    </source>
</evidence>
<dbReference type="PANTHER" id="PTHR33362:SF5">
    <property type="entry name" value="C4-DICARBOXYLATE TRAP TRANSPORTER LARGE PERMEASE PROTEIN DCTM"/>
    <property type="match status" value="1"/>
</dbReference>
<dbReference type="Proteomes" id="UP000444174">
    <property type="component" value="Unassembled WGS sequence"/>
</dbReference>
<evidence type="ECO:0000256" key="5">
    <source>
        <dbReference type="ARBA" id="ARBA00022989"/>
    </source>
</evidence>
<evidence type="ECO:0000259" key="8">
    <source>
        <dbReference type="Pfam" id="PF06808"/>
    </source>
</evidence>
<proteinExistence type="inferred from homology"/>
<protein>
    <recommendedName>
        <fullName evidence="7">TRAP transporter large permease protein</fullName>
    </recommendedName>
</protein>